<dbReference type="InterPro" id="IPR044730">
    <property type="entry name" value="RNase_H-like_dom_plant"/>
</dbReference>
<organism evidence="2 3">
    <name type="scientific">Dipteronia sinensis</name>
    <dbReference type="NCBI Taxonomy" id="43782"/>
    <lineage>
        <taxon>Eukaryota</taxon>
        <taxon>Viridiplantae</taxon>
        <taxon>Streptophyta</taxon>
        <taxon>Embryophyta</taxon>
        <taxon>Tracheophyta</taxon>
        <taxon>Spermatophyta</taxon>
        <taxon>Magnoliopsida</taxon>
        <taxon>eudicotyledons</taxon>
        <taxon>Gunneridae</taxon>
        <taxon>Pentapetalae</taxon>
        <taxon>rosids</taxon>
        <taxon>malvids</taxon>
        <taxon>Sapindales</taxon>
        <taxon>Sapindaceae</taxon>
        <taxon>Hippocastanoideae</taxon>
        <taxon>Acereae</taxon>
        <taxon>Dipteronia</taxon>
    </lineage>
</organism>
<dbReference type="InterPro" id="IPR012337">
    <property type="entry name" value="RNaseH-like_sf"/>
</dbReference>
<dbReference type="Proteomes" id="UP001281410">
    <property type="component" value="Unassembled WGS sequence"/>
</dbReference>
<dbReference type="PANTHER" id="PTHR47074">
    <property type="entry name" value="BNAC02G40300D PROTEIN"/>
    <property type="match status" value="1"/>
</dbReference>
<dbReference type="InterPro" id="IPR002156">
    <property type="entry name" value="RNaseH_domain"/>
</dbReference>
<reference evidence="2" key="1">
    <citation type="journal article" date="2023" name="Plant J.">
        <title>Genome sequences and population genomics provide insights into the demographic history, inbreeding, and mutation load of two 'living fossil' tree species of Dipteronia.</title>
        <authorList>
            <person name="Feng Y."/>
            <person name="Comes H.P."/>
            <person name="Chen J."/>
            <person name="Zhu S."/>
            <person name="Lu R."/>
            <person name="Zhang X."/>
            <person name="Li P."/>
            <person name="Qiu J."/>
            <person name="Olsen K.M."/>
            <person name="Qiu Y."/>
        </authorList>
    </citation>
    <scope>NUCLEOTIDE SEQUENCE</scope>
    <source>
        <strain evidence="2">NBL</strain>
    </source>
</reference>
<dbReference type="Gene3D" id="3.30.420.10">
    <property type="entry name" value="Ribonuclease H-like superfamily/Ribonuclease H"/>
    <property type="match status" value="1"/>
</dbReference>
<dbReference type="PANTHER" id="PTHR47074:SF48">
    <property type="entry name" value="POLYNUCLEOTIDYL TRANSFERASE, RIBONUCLEASE H-LIKE SUPERFAMILY PROTEIN"/>
    <property type="match status" value="1"/>
</dbReference>
<proteinExistence type="predicted"/>
<accession>A0AAE0B4L1</accession>
<evidence type="ECO:0000313" key="3">
    <source>
        <dbReference type="Proteomes" id="UP001281410"/>
    </source>
</evidence>
<evidence type="ECO:0000259" key="1">
    <source>
        <dbReference type="Pfam" id="PF13456"/>
    </source>
</evidence>
<dbReference type="InterPro" id="IPR036397">
    <property type="entry name" value="RNaseH_sf"/>
</dbReference>
<dbReference type="Pfam" id="PF13456">
    <property type="entry name" value="RVT_3"/>
    <property type="match status" value="1"/>
</dbReference>
<dbReference type="GO" id="GO:0004523">
    <property type="term" value="F:RNA-DNA hybrid ribonuclease activity"/>
    <property type="evidence" value="ECO:0007669"/>
    <property type="project" value="InterPro"/>
</dbReference>
<dbReference type="EMBL" id="JANJYJ010000001">
    <property type="protein sequence ID" value="KAK3229054.1"/>
    <property type="molecule type" value="Genomic_DNA"/>
</dbReference>
<name>A0AAE0B4L1_9ROSI</name>
<sequence>MNIDAALDAESGRVGVGIIIRNHLGEVMASSAQSVDAGYSPQVAEALAIFRGLIFARDSGLLPCSVESDAQVIVNLINSDDTPLSLSEVGLIVSDINRFVGSVRGCSISFVPRTANQAAHGLAKFSLSANFDSFWMEEVPPCVASHVQEDCLVLM</sequence>
<feature type="domain" description="RNase H type-1" evidence="1">
    <location>
        <begin position="2"/>
        <end position="125"/>
    </location>
</feature>
<dbReference type="InterPro" id="IPR052929">
    <property type="entry name" value="RNase_H-like_EbsB-rel"/>
</dbReference>
<dbReference type="SUPFAM" id="SSF53098">
    <property type="entry name" value="Ribonuclease H-like"/>
    <property type="match status" value="1"/>
</dbReference>
<keyword evidence="3" id="KW-1185">Reference proteome</keyword>
<dbReference type="CDD" id="cd06222">
    <property type="entry name" value="RNase_H_like"/>
    <property type="match status" value="1"/>
</dbReference>
<dbReference type="AlphaFoldDB" id="A0AAE0B4L1"/>
<dbReference type="GO" id="GO:0003676">
    <property type="term" value="F:nucleic acid binding"/>
    <property type="evidence" value="ECO:0007669"/>
    <property type="project" value="InterPro"/>
</dbReference>
<evidence type="ECO:0000313" key="2">
    <source>
        <dbReference type="EMBL" id="KAK3229054.1"/>
    </source>
</evidence>
<comment type="caution">
    <text evidence="2">The sequence shown here is derived from an EMBL/GenBank/DDBJ whole genome shotgun (WGS) entry which is preliminary data.</text>
</comment>
<protein>
    <recommendedName>
        <fullName evidence="1">RNase H type-1 domain-containing protein</fullName>
    </recommendedName>
</protein>
<gene>
    <name evidence="2" type="ORF">Dsin_000935</name>
</gene>